<accession>J7SCF2</accession>
<evidence type="ECO:0000256" key="1">
    <source>
        <dbReference type="SAM" id="Phobius"/>
    </source>
</evidence>
<evidence type="ECO:0000313" key="3">
    <source>
        <dbReference type="Proteomes" id="UP000006352"/>
    </source>
</evidence>
<dbReference type="Proteomes" id="UP000006352">
    <property type="component" value="Unassembled WGS sequence"/>
</dbReference>
<keyword evidence="1" id="KW-1133">Transmembrane helix</keyword>
<keyword evidence="3" id="KW-1185">Reference proteome</keyword>
<dbReference type="AlphaFoldDB" id="J7SCF2"/>
<dbReference type="HOGENOM" id="CLU_104703_0_0_1"/>
<organism evidence="2 3">
    <name type="scientific">Fibroporia radiculosa</name>
    <dbReference type="NCBI Taxonomy" id="599839"/>
    <lineage>
        <taxon>Eukaryota</taxon>
        <taxon>Fungi</taxon>
        <taxon>Dikarya</taxon>
        <taxon>Basidiomycota</taxon>
        <taxon>Agaricomycotina</taxon>
        <taxon>Agaricomycetes</taxon>
        <taxon>Polyporales</taxon>
        <taxon>Fibroporiaceae</taxon>
        <taxon>Fibroporia</taxon>
    </lineage>
</organism>
<keyword evidence="1" id="KW-0812">Transmembrane</keyword>
<dbReference type="InParanoid" id="J7SCF2"/>
<name>J7SCF2_9APHY</name>
<feature type="transmembrane region" description="Helical" evidence="1">
    <location>
        <begin position="82"/>
        <end position="102"/>
    </location>
</feature>
<reference evidence="2 3" key="1">
    <citation type="journal article" date="2012" name="Appl. Environ. Microbiol.">
        <title>Short-read sequencing for genomic analysis of the brown rot fungus Fibroporia radiculosa.</title>
        <authorList>
            <person name="Tang J.D."/>
            <person name="Perkins A.D."/>
            <person name="Sonstegard T.S."/>
            <person name="Schroeder S.G."/>
            <person name="Burgess S.C."/>
            <person name="Diehl S.V."/>
        </authorList>
    </citation>
    <scope>NUCLEOTIDE SEQUENCE [LARGE SCALE GENOMIC DNA]</scope>
    <source>
        <strain evidence="2 3">TFFH 294</strain>
    </source>
</reference>
<dbReference type="EMBL" id="HE797658">
    <property type="protein sequence ID" value="CCM07121.1"/>
    <property type="molecule type" value="Genomic_DNA"/>
</dbReference>
<dbReference type="GeneID" id="24102021"/>
<proteinExistence type="predicted"/>
<dbReference type="RefSeq" id="XP_012177142.1">
    <property type="nucleotide sequence ID" value="XM_012321752.1"/>
</dbReference>
<evidence type="ECO:0000313" key="2">
    <source>
        <dbReference type="EMBL" id="CCM07121.1"/>
    </source>
</evidence>
<keyword evidence="1" id="KW-0472">Membrane</keyword>
<sequence length="113" mass="12599">MASITILAALLLVSWTLIVLLILIIAFTVFFLKDSYTFKVHLEHTPTPLTTTPINKQALNWANNGTQVTSPIELIPIPFTDLLSALLGFFLSTLLSTLALTLRTTIRYLECEH</sequence>
<feature type="transmembrane region" description="Helical" evidence="1">
    <location>
        <begin position="7"/>
        <end position="32"/>
    </location>
</feature>
<gene>
    <name evidence="2" type="ORF">FIBRA_09455</name>
</gene>
<protein>
    <submittedName>
        <fullName evidence="2">Uncharacterized protein</fullName>
    </submittedName>
</protein>